<feature type="transmembrane region" description="Helical" evidence="7">
    <location>
        <begin position="104"/>
        <end position="122"/>
    </location>
</feature>
<feature type="transmembrane region" description="Helical" evidence="7">
    <location>
        <begin position="259"/>
        <end position="282"/>
    </location>
</feature>
<evidence type="ECO:0000256" key="7">
    <source>
        <dbReference type="SAM" id="Phobius"/>
    </source>
</evidence>
<evidence type="ECO:0000256" key="5">
    <source>
        <dbReference type="ARBA" id="ARBA00022989"/>
    </source>
</evidence>
<feature type="transmembrane region" description="Helical" evidence="7">
    <location>
        <begin position="174"/>
        <end position="194"/>
    </location>
</feature>
<dbReference type="RefSeq" id="WP_090893908.1">
    <property type="nucleotide sequence ID" value="NZ_CZPZ01000001.1"/>
</dbReference>
<feature type="transmembrane region" description="Helical" evidence="7">
    <location>
        <begin position="61"/>
        <end position="83"/>
    </location>
</feature>
<keyword evidence="3" id="KW-1003">Cell membrane</keyword>
<feature type="transmembrane region" description="Helical" evidence="7">
    <location>
        <begin position="200"/>
        <end position="223"/>
    </location>
</feature>
<evidence type="ECO:0000256" key="3">
    <source>
        <dbReference type="ARBA" id="ARBA00022475"/>
    </source>
</evidence>
<evidence type="ECO:0000256" key="4">
    <source>
        <dbReference type="ARBA" id="ARBA00022692"/>
    </source>
</evidence>
<dbReference type="AlphaFoldDB" id="A0A0S4L2E0"/>
<accession>A0A0S4L2E0</accession>
<feature type="transmembrane region" description="Helical" evidence="7">
    <location>
        <begin position="318"/>
        <end position="339"/>
    </location>
</feature>
<dbReference type="PANTHER" id="PTHR40074">
    <property type="entry name" value="O-ACETYLTRANSFERASE WECH"/>
    <property type="match status" value="1"/>
</dbReference>
<dbReference type="PANTHER" id="PTHR40074:SF2">
    <property type="entry name" value="O-ACETYLTRANSFERASE WECH"/>
    <property type="match status" value="1"/>
</dbReference>
<feature type="transmembrane region" description="Helical" evidence="7">
    <location>
        <begin position="29"/>
        <end position="49"/>
    </location>
</feature>
<proteinExistence type="inferred from homology"/>
<dbReference type="Proteomes" id="UP000198736">
    <property type="component" value="Unassembled WGS sequence"/>
</dbReference>
<evidence type="ECO:0000256" key="6">
    <source>
        <dbReference type="ARBA" id="ARBA00023136"/>
    </source>
</evidence>
<dbReference type="InterPro" id="IPR002656">
    <property type="entry name" value="Acyl_transf_3_dom"/>
</dbReference>
<feature type="transmembrane region" description="Helical" evidence="7">
    <location>
        <begin position="235"/>
        <end position="253"/>
    </location>
</feature>
<dbReference type="STRING" id="1742973.COMA2_10275"/>
<sequence length="367" mass="40328">MSSETFRADVRLATGSAAMFGRSVGERMTFLDAIKATGIVMVVAVHVLSRVELAPAMQEGLLFLVGAVAVPLFLVSDGFLFAHQWAGKDNFLYGAYIRKNVRRLLLPWAAFSMLYMLMRFAIELKGLVQETIILGKSLSGLATVLYYSELSHHMYFLLSLFLVRLSTVAVKPMLRCSGGVWFGLTLSYIALYVSSNPKRWFFPGADPVLLALWGMQFYLLGVVLRKWHEQIKPTAGLIGLTGLGLATLGWFVLSPASSFLVQLVYLVGMYGVLLKIAAATGWKFTMGYDTMGIYLLHAPYVVWIVVAVLSGLAPPNHLGSVVVASIVTVALSWGITKVLGKYSFGRSLLGQVPLPEPRLNHGSKLRW</sequence>
<dbReference type="OrthoDB" id="9814956at2"/>
<comment type="subcellular location">
    <subcellularLocation>
        <location evidence="1">Cell membrane</location>
        <topology evidence="1">Multi-pass membrane protein</topology>
    </subcellularLocation>
</comment>
<name>A0A0S4L2E0_9BACT</name>
<keyword evidence="5 7" id="KW-1133">Transmembrane helix</keyword>
<comment type="similarity">
    <text evidence="2">Belongs to the acyltransferase 3 family.</text>
</comment>
<dbReference type="EMBL" id="CZPZ01000001">
    <property type="protein sequence ID" value="CUS31751.1"/>
    <property type="molecule type" value="Genomic_DNA"/>
</dbReference>
<keyword evidence="6 7" id="KW-0472">Membrane</keyword>
<reference evidence="10" key="1">
    <citation type="submission" date="2015-10" db="EMBL/GenBank/DDBJ databases">
        <authorList>
            <person name="Luecker S."/>
            <person name="Luecker S."/>
        </authorList>
    </citation>
    <scope>NUCLEOTIDE SEQUENCE [LARGE SCALE GENOMIC DNA]</scope>
</reference>
<evidence type="ECO:0000313" key="10">
    <source>
        <dbReference type="Proteomes" id="UP000198736"/>
    </source>
</evidence>
<evidence type="ECO:0000313" key="9">
    <source>
        <dbReference type="EMBL" id="CUS31751.1"/>
    </source>
</evidence>
<feature type="transmembrane region" description="Helical" evidence="7">
    <location>
        <begin position="294"/>
        <end position="312"/>
    </location>
</feature>
<feature type="transmembrane region" description="Helical" evidence="7">
    <location>
        <begin position="142"/>
        <end position="162"/>
    </location>
</feature>
<keyword evidence="10" id="KW-1185">Reference proteome</keyword>
<dbReference type="GO" id="GO:0016413">
    <property type="term" value="F:O-acetyltransferase activity"/>
    <property type="evidence" value="ECO:0007669"/>
    <property type="project" value="TreeGrafter"/>
</dbReference>
<evidence type="ECO:0000256" key="1">
    <source>
        <dbReference type="ARBA" id="ARBA00004651"/>
    </source>
</evidence>
<evidence type="ECO:0000256" key="2">
    <source>
        <dbReference type="ARBA" id="ARBA00007400"/>
    </source>
</evidence>
<gene>
    <name evidence="9" type="ORF">COMA2_10275</name>
</gene>
<organism evidence="9 10">
    <name type="scientific">Candidatus Nitrospira nitrificans</name>
    <dbReference type="NCBI Taxonomy" id="1742973"/>
    <lineage>
        <taxon>Bacteria</taxon>
        <taxon>Pseudomonadati</taxon>
        <taxon>Nitrospirota</taxon>
        <taxon>Nitrospiria</taxon>
        <taxon>Nitrospirales</taxon>
        <taxon>Nitrospiraceae</taxon>
        <taxon>Nitrospira</taxon>
    </lineage>
</organism>
<dbReference type="GO" id="GO:0005886">
    <property type="term" value="C:plasma membrane"/>
    <property type="evidence" value="ECO:0007669"/>
    <property type="project" value="UniProtKB-SubCell"/>
</dbReference>
<keyword evidence="4 7" id="KW-0812">Transmembrane</keyword>
<dbReference type="GO" id="GO:0009246">
    <property type="term" value="P:enterobacterial common antigen biosynthetic process"/>
    <property type="evidence" value="ECO:0007669"/>
    <property type="project" value="TreeGrafter"/>
</dbReference>
<evidence type="ECO:0000259" key="8">
    <source>
        <dbReference type="Pfam" id="PF01757"/>
    </source>
</evidence>
<dbReference type="Pfam" id="PF01757">
    <property type="entry name" value="Acyl_transf_3"/>
    <property type="match status" value="1"/>
</dbReference>
<feature type="domain" description="Acyltransferase 3" evidence="8">
    <location>
        <begin position="30"/>
        <end position="336"/>
    </location>
</feature>
<protein>
    <recommendedName>
        <fullName evidence="8">Acyltransferase 3 domain-containing protein</fullName>
    </recommendedName>
</protein>